<evidence type="ECO:0000313" key="3">
    <source>
        <dbReference type="Proteomes" id="UP001499986"/>
    </source>
</evidence>
<evidence type="ECO:0000313" key="2">
    <source>
        <dbReference type="EMBL" id="GAA2426791.1"/>
    </source>
</evidence>
<sequence length="70" mass="7245">MVEGAVRLADFRPGFGGRAGWCQHHSTNATNVPERTAAGGRSSSAQNLSGAGGGPQAPVPRLSGPFRLWE</sequence>
<evidence type="ECO:0000256" key="1">
    <source>
        <dbReference type="SAM" id="MobiDB-lite"/>
    </source>
</evidence>
<dbReference type="EMBL" id="BAAASE010000017">
    <property type="protein sequence ID" value="GAA2426791.1"/>
    <property type="molecule type" value="Genomic_DNA"/>
</dbReference>
<reference evidence="2 3" key="1">
    <citation type="journal article" date="2019" name="Int. J. Syst. Evol. Microbiol.">
        <title>The Global Catalogue of Microorganisms (GCM) 10K type strain sequencing project: providing services to taxonomists for standard genome sequencing and annotation.</title>
        <authorList>
            <consortium name="The Broad Institute Genomics Platform"/>
            <consortium name="The Broad Institute Genome Sequencing Center for Infectious Disease"/>
            <person name="Wu L."/>
            <person name="Ma J."/>
        </authorList>
    </citation>
    <scope>NUCLEOTIDE SEQUENCE [LARGE SCALE GENOMIC DNA]</scope>
    <source>
        <strain evidence="2 3">JCM 4358</strain>
    </source>
</reference>
<organism evidence="2 3">
    <name type="scientific">Streptomyces coeruleofuscus</name>
    <dbReference type="NCBI Taxonomy" id="66879"/>
    <lineage>
        <taxon>Bacteria</taxon>
        <taxon>Bacillati</taxon>
        <taxon>Actinomycetota</taxon>
        <taxon>Actinomycetes</taxon>
        <taxon>Kitasatosporales</taxon>
        <taxon>Streptomycetaceae</taxon>
        <taxon>Streptomyces</taxon>
    </lineage>
</organism>
<feature type="compositionally biased region" description="Polar residues" evidence="1">
    <location>
        <begin position="24"/>
        <end position="33"/>
    </location>
</feature>
<gene>
    <name evidence="2" type="ORF">GCM10010255_81480</name>
</gene>
<name>A0ABN3JC55_9ACTN</name>
<feature type="region of interest" description="Disordered" evidence="1">
    <location>
        <begin position="23"/>
        <end position="70"/>
    </location>
</feature>
<keyword evidence="3" id="KW-1185">Reference proteome</keyword>
<comment type="caution">
    <text evidence="2">The sequence shown here is derived from an EMBL/GenBank/DDBJ whole genome shotgun (WGS) entry which is preliminary data.</text>
</comment>
<accession>A0ABN3JC55</accession>
<dbReference type="Proteomes" id="UP001499986">
    <property type="component" value="Unassembled WGS sequence"/>
</dbReference>
<proteinExistence type="predicted"/>
<protein>
    <submittedName>
        <fullName evidence="2">Uncharacterized protein</fullName>
    </submittedName>
</protein>